<keyword evidence="3" id="KW-0342">GTP-binding</keyword>
<accession>A0ABQ8L1W4</accession>
<feature type="domain" description="AIG1-type G" evidence="6">
    <location>
        <begin position="170"/>
        <end position="368"/>
    </location>
</feature>
<feature type="region of interest" description="Disordered" evidence="4">
    <location>
        <begin position="635"/>
        <end position="663"/>
    </location>
</feature>
<dbReference type="Gene3D" id="3.40.50.300">
    <property type="entry name" value="P-loop containing nucleotide triphosphate hydrolases"/>
    <property type="match status" value="3"/>
</dbReference>
<feature type="transmembrane region" description="Helical" evidence="5">
    <location>
        <begin position="791"/>
        <end position="811"/>
    </location>
</feature>
<dbReference type="PROSITE" id="PS51720">
    <property type="entry name" value="G_AIG1"/>
    <property type="match status" value="2"/>
</dbReference>
<evidence type="ECO:0000259" key="6">
    <source>
        <dbReference type="PROSITE" id="PS51720"/>
    </source>
</evidence>
<dbReference type="InterPro" id="IPR045058">
    <property type="entry name" value="GIMA/IAN/Toc"/>
</dbReference>
<evidence type="ECO:0000256" key="2">
    <source>
        <dbReference type="ARBA" id="ARBA00022741"/>
    </source>
</evidence>
<evidence type="ECO:0000313" key="7">
    <source>
        <dbReference type="EMBL" id="KAI2644720.1"/>
    </source>
</evidence>
<name>A0ABQ8L1W4_LABRO</name>
<protein>
    <submittedName>
        <fullName evidence="7">GTPase IMAP family member 8</fullName>
    </submittedName>
</protein>
<dbReference type="EMBL" id="JACTAM010002452">
    <property type="protein sequence ID" value="KAI2644720.1"/>
    <property type="molecule type" value="Genomic_DNA"/>
</dbReference>
<evidence type="ECO:0000256" key="1">
    <source>
        <dbReference type="ARBA" id="ARBA00008535"/>
    </source>
</evidence>
<keyword evidence="8" id="KW-1185">Reference proteome</keyword>
<dbReference type="PANTHER" id="PTHR10903:SF186">
    <property type="entry name" value="GTPASE IMAP FAMILY MEMBER 4-LIKE-RELATED"/>
    <property type="match status" value="1"/>
</dbReference>
<dbReference type="CDD" id="cd01852">
    <property type="entry name" value="AIG1"/>
    <property type="match status" value="1"/>
</dbReference>
<keyword evidence="5" id="KW-0812">Transmembrane</keyword>
<evidence type="ECO:0000256" key="5">
    <source>
        <dbReference type="SAM" id="Phobius"/>
    </source>
</evidence>
<proteinExistence type="inferred from homology"/>
<comment type="caution">
    <text evidence="7">The sequence shown here is derived from an EMBL/GenBank/DDBJ whole genome shotgun (WGS) entry which is preliminary data.</text>
</comment>
<reference evidence="7 8" key="1">
    <citation type="submission" date="2022-01" db="EMBL/GenBank/DDBJ databases">
        <title>A high-quality chromosome-level genome assembly of rohu carp, Labeo rohita.</title>
        <authorList>
            <person name="Arick M.A. II"/>
            <person name="Hsu C.-Y."/>
            <person name="Magbanua Z."/>
            <person name="Pechanova O."/>
            <person name="Grover C."/>
            <person name="Miller E."/>
            <person name="Thrash A."/>
            <person name="Ezzel L."/>
            <person name="Alam S."/>
            <person name="Benzie J."/>
            <person name="Hamilton M."/>
            <person name="Karsi A."/>
            <person name="Lawrence M.L."/>
            <person name="Peterson D.G."/>
        </authorList>
    </citation>
    <scope>NUCLEOTIDE SEQUENCE [LARGE SCALE GENOMIC DNA]</scope>
    <source>
        <strain evidence="8">BAU-BD-2019</strain>
        <tissue evidence="7">Blood</tissue>
    </source>
</reference>
<dbReference type="SUPFAM" id="SSF52540">
    <property type="entry name" value="P-loop containing nucleoside triphosphate hydrolases"/>
    <property type="match status" value="2"/>
</dbReference>
<feature type="transmembrane region" description="Helical" evidence="5">
    <location>
        <begin position="762"/>
        <end position="785"/>
    </location>
</feature>
<dbReference type="InterPro" id="IPR027417">
    <property type="entry name" value="P-loop_NTPase"/>
</dbReference>
<organism evidence="7 8">
    <name type="scientific">Labeo rohita</name>
    <name type="common">Indian major carp</name>
    <name type="synonym">Cyprinus rohita</name>
    <dbReference type="NCBI Taxonomy" id="84645"/>
    <lineage>
        <taxon>Eukaryota</taxon>
        <taxon>Metazoa</taxon>
        <taxon>Chordata</taxon>
        <taxon>Craniata</taxon>
        <taxon>Vertebrata</taxon>
        <taxon>Euteleostomi</taxon>
        <taxon>Actinopterygii</taxon>
        <taxon>Neopterygii</taxon>
        <taxon>Teleostei</taxon>
        <taxon>Ostariophysi</taxon>
        <taxon>Cypriniformes</taxon>
        <taxon>Cyprinidae</taxon>
        <taxon>Labeoninae</taxon>
        <taxon>Labeonini</taxon>
        <taxon>Labeo</taxon>
    </lineage>
</organism>
<dbReference type="Proteomes" id="UP000830375">
    <property type="component" value="Unassembled WGS sequence"/>
</dbReference>
<keyword evidence="5" id="KW-0472">Membrane</keyword>
<dbReference type="PANTHER" id="PTHR10903">
    <property type="entry name" value="GTPASE, IMAP FAMILY MEMBER-RELATED"/>
    <property type="match status" value="1"/>
</dbReference>
<feature type="domain" description="AIG1-type G" evidence="6">
    <location>
        <begin position="381"/>
        <end position="580"/>
    </location>
</feature>
<sequence length="816" mass="94648">MNMESAEISSIVPVQREISECHVSVINMIDLHEAEHVDHLIGQIVNENEIHAFIFVLRLGQLTDADKMGLEWLQRVFGDKVLQFVMILFTYEREEECDTIIDDLKKDPILEQLLEKCGGRYHTCNKMMNNQSEMRDLMDKIEHLFNKNQQQCNTEVYYVVLGYIPEMGQNAQLHLILLGGKQVGKSAAGNTLLGREVFVSNKSFKLVTRDVAVVSGTVDGFPVTVYDTPGFCAPDMREEKIQQMINEKVLQECKSGLCVFLLVIKKEDRKTVEKIEKLLGENHLEKTWILFTRGDELEDDNITIQEFINANEALKTLVEKYDQRYHVFNNKKEGSSGQAKWLLKKIFTRSFREKEGGSIRRYNDVTSPNTHDEPDTLVSSLSSMRIVLLGKTGFGKSATGNTILGKNEFISEISSKSVTRGCSVKHATISGRSVFVVDTPGFFDTKIKHEQLMIEIAKSVYLSSPGPHAFLIVFKVTDRFTEHEQQIPQIIEVMFGQEVIKYSIILFTYGEQLEGRTMEKIIEENSRLRDLVQQCGGRYQVFSNKDENNRKQVNELLQKIDTMIKQNGGHYSSQLLEDAQKFREEEEKRRQREEEERKEQEKQRQEQLERKRQETERIRKDMEAKRLELERLKAQRQREEKERKELEKQRQEQLEKMRKETKRFREEMKAKRLALERHEAERQREETKRKQKQETERFMEEILKAQRSELEKLKQRLKEEAERKQEEETEKLIVHEKSIIKRRSENPEFEQFYRKHRCRWHMAAFIINHMTAGQVVGAVIGGVFGSIAGPFGAGIGIGVGAAVGTAVGAVAGKFRL</sequence>
<dbReference type="Pfam" id="PF04548">
    <property type="entry name" value="AIG1"/>
    <property type="match status" value="3"/>
</dbReference>
<evidence type="ECO:0000313" key="8">
    <source>
        <dbReference type="Proteomes" id="UP000830375"/>
    </source>
</evidence>
<evidence type="ECO:0000256" key="3">
    <source>
        <dbReference type="ARBA" id="ARBA00023134"/>
    </source>
</evidence>
<keyword evidence="2" id="KW-0547">Nucleotide-binding</keyword>
<comment type="similarity">
    <text evidence="1">Belongs to the TRAFAC class TrmE-Era-EngA-EngB-Septin-like GTPase superfamily. AIG1/Toc34/Toc159-like paraseptin GTPase family. IAN subfamily.</text>
</comment>
<feature type="region of interest" description="Disordered" evidence="4">
    <location>
        <begin position="582"/>
        <end position="617"/>
    </location>
</feature>
<dbReference type="InterPro" id="IPR006703">
    <property type="entry name" value="G_AIG1"/>
</dbReference>
<evidence type="ECO:0000256" key="4">
    <source>
        <dbReference type="SAM" id="MobiDB-lite"/>
    </source>
</evidence>
<gene>
    <name evidence="7" type="ORF">H4Q32_027444</name>
</gene>
<keyword evidence="5" id="KW-1133">Transmembrane helix</keyword>